<dbReference type="Gene3D" id="1.10.150.480">
    <property type="match status" value="1"/>
</dbReference>
<keyword evidence="2" id="KW-0472">Membrane</keyword>
<feature type="transmembrane region" description="Helical" evidence="2">
    <location>
        <begin position="382"/>
        <end position="403"/>
    </location>
</feature>
<keyword evidence="2" id="KW-1133">Transmembrane helix</keyword>
<evidence type="ECO:0000313" key="6">
    <source>
        <dbReference type="Proteomes" id="UP001597419"/>
    </source>
</evidence>
<keyword evidence="6" id="KW-1185">Reference proteome</keyword>
<dbReference type="EMBL" id="JBHUKU010000016">
    <property type="protein sequence ID" value="MFD2462428.1"/>
    <property type="molecule type" value="Genomic_DNA"/>
</dbReference>
<keyword evidence="3" id="KW-0732">Signal</keyword>
<evidence type="ECO:0000256" key="3">
    <source>
        <dbReference type="SAM" id="SignalP"/>
    </source>
</evidence>
<evidence type="ECO:0000256" key="1">
    <source>
        <dbReference type="SAM" id="MobiDB-lite"/>
    </source>
</evidence>
<feature type="region of interest" description="Disordered" evidence="1">
    <location>
        <begin position="326"/>
        <end position="372"/>
    </location>
</feature>
<dbReference type="InterPro" id="IPR013552">
    <property type="entry name" value="Thioester_dom"/>
</dbReference>
<reference evidence="6" key="1">
    <citation type="journal article" date="2019" name="Int. J. Syst. Evol. Microbiol.">
        <title>The Global Catalogue of Microorganisms (GCM) 10K type strain sequencing project: providing services to taxonomists for standard genome sequencing and annotation.</title>
        <authorList>
            <consortium name="The Broad Institute Genomics Platform"/>
            <consortium name="The Broad Institute Genome Sequencing Center for Infectious Disease"/>
            <person name="Wu L."/>
            <person name="Ma J."/>
        </authorList>
    </citation>
    <scope>NUCLEOTIDE SEQUENCE [LARGE SCALE GENOMIC DNA]</scope>
    <source>
        <strain evidence="6">CGMCC 4.7643</strain>
    </source>
</reference>
<accession>A0ABW5GNR9</accession>
<organism evidence="5 6">
    <name type="scientific">Amycolatopsis samaneae</name>
    <dbReference type="NCBI Taxonomy" id="664691"/>
    <lineage>
        <taxon>Bacteria</taxon>
        <taxon>Bacillati</taxon>
        <taxon>Actinomycetota</taxon>
        <taxon>Actinomycetes</taxon>
        <taxon>Pseudonocardiales</taxon>
        <taxon>Pseudonocardiaceae</taxon>
        <taxon>Amycolatopsis</taxon>
    </lineage>
</organism>
<dbReference type="RefSeq" id="WP_345408889.1">
    <property type="nucleotide sequence ID" value="NZ_BAABHG010000032.1"/>
</dbReference>
<evidence type="ECO:0000256" key="2">
    <source>
        <dbReference type="SAM" id="Phobius"/>
    </source>
</evidence>
<dbReference type="Proteomes" id="UP001597419">
    <property type="component" value="Unassembled WGS sequence"/>
</dbReference>
<comment type="caution">
    <text evidence="5">The sequence shown here is derived from an EMBL/GenBank/DDBJ whole genome shotgun (WGS) entry which is preliminary data.</text>
</comment>
<evidence type="ECO:0000313" key="5">
    <source>
        <dbReference type="EMBL" id="MFD2462428.1"/>
    </source>
</evidence>
<dbReference type="NCBIfam" id="TIGR01167">
    <property type="entry name" value="LPXTG_anchor"/>
    <property type="match status" value="1"/>
</dbReference>
<feature type="compositionally biased region" description="Low complexity" evidence="1">
    <location>
        <begin position="335"/>
        <end position="352"/>
    </location>
</feature>
<evidence type="ECO:0000259" key="4">
    <source>
        <dbReference type="Pfam" id="PF08341"/>
    </source>
</evidence>
<feature type="chain" id="PRO_5046047752" evidence="3">
    <location>
        <begin position="31"/>
        <end position="411"/>
    </location>
</feature>
<dbReference type="InterPro" id="IPR023849">
    <property type="entry name" value="TQXA_dom"/>
</dbReference>
<feature type="signal peptide" evidence="3">
    <location>
        <begin position="1"/>
        <end position="30"/>
    </location>
</feature>
<sequence length="411" mass="43131">MHGKSGLMRGGAAVLGTAVALLTAAPLASADPEITSAGPASGTANSDNPANWGYKINADKGGDKPPIAQLFDLQLKGGGTLKVYCVEFTVNLDKEQTMVERAWDKYPDPKSPFHQNRDKVNWVLHHSYPSNDVKSIEGELTKKDVKFHNGLSTKEAITATQAAVWHFSDNVNLDRAHPIESNSKDDSDDVLALYDYLVGKDNVGLADQPKPTLDINAKVTEGKAGTRIGPFTVATTGEITELTSKLPEGVKITDANGKELKSADVKDGSELFIDVPKDAKDGNGSFALKASGSLDTGRLFVGKDYEKKKAQTLIVAQSEKTTVGASASAKWAAGTVTPPTSETSTPPSATTAPPTPSAPPTTAPSVVPQAEQGSLPNTGVSAILPISIGAVLLIGGVVMLLLVRRRRKSAA</sequence>
<name>A0ABW5GNR9_9PSEU</name>
<dbReference type="Pfam" id="PF08341">
    <property type="entry name" value="TED"/>
    <property type="match status" value="1"/>
</dbReference>
<gene>
    <name evidence="5" type="ORF">ACFSYJ_27730</name>
</gene>
<feature type="compositionally biased region" description="Pro residues" evidence="1">
    <location>
        <begin position="353"/>
        <end position="362"/>
    </location>
</feature>
<dbReference type="NCBIfam" id="TIGR03934">
    <property type="entry name" value="TQXA_dom"/>
    <property type="match status" value="1"/>
</dbReference>
<protein>
    <submittedName>
        <fullName evidence="5">Thioester domain-containing protein</fullName>
    </submittedName>
</protein>
<feature type="domain" description="Thioester" evidence="4">
    <location>
        <begin position="83"/>
        <end position="202"/>
    </location>
</feature>
<proteinExistence type="predicted"/>
<keyword evidence="2" id="KW-0812">Transmembrane</keyword>